<dbReference type="GO" id="GO:0030366">
    <property type="term" value="F:molybdopterin synthase activity"/>
    <property type="evidence" value="ECO:0007669"/>
    <property type="project" value="UniProtKB-EC"/>
</dbReference>
<sequence length="145" mass="16337">MFVKVVKKDDEYYTIADIVDILKKNDNIDDSGAIFTFEGFVRGKEDIKKVDKLLLTTPNKEKTEKKIGEILEEIKTKHGVFDIVVVHFVGEFYTGDSLFLVGVLGPHRTETLDALSETIERTKYDVDFKKEEIANTGTTTILCGG</sequence>
<dbReference type="Pfam" id="PF02391">
    <property type="entry name" value="MoaE"/>
    <property type="match status" value="1"/>
</dbReference>
<dbReference type="PANTHER" id="PTHR23404">
    <property type="entry name" value="MOLYBDOPTERIN SYNTHASE RELATED"/>
    <property type="match status" value="1"/>
</dbReference>
<dbReference type="SUPFAM" id="SSF54690">
    <property type="entry name" value="Molybdopterin synthase subunit MoaE"/>
    <property type="match status" value="1"/>
</dbReference>
<comment type="caution">
    <text evidence="1">The sequence shown here is derived from an EMBL/GenBank/DDBJ whole genome shotgun (WGS) entry which is preliminary data.</text>
</comment>
<dbReference type="EMBL" id="LWMT01000228">
    <property type="protein sequence ID" value="KZX12521.1"/>
    <property type="molecule type" value="Genomic_DNA"/>
</dbReference>
<reference evidence="1 2" key="1">
    <citation type="submission" date="2016-04" db="EMBL/GenBank/DDBJ databases">
        <title>Genome sequence of Methanobrevibacter filiformis DSM 11501.</title>
        <authorList>
            <person name="Poehlein A."/>
            <person name="Seedorf H."/>
            <person name="Daniel R."/>
        </authorList>
    </citation>
    <scope>NUCLEOTIDE SEQUENCE [LARGE SCALE GENOMIC DNA]</scope>
    <source>
        <strain evidence="1 2">DSM 11501</strain>
    </source>
</reference>
<dbReference type="InterPro" id="IPR003448">
    <property type="entry name" value="Mopterin_biosynth_MoaE"/>
</dbReference>
<dbReference type="EC" id="2.8.1.12" evidence="1"/>
<dbReference type="GO" id="GO:0006777">
    <property type="term" value="P:Mo-molybdopterin cofactor biosynthetic process"/>
    <property type="evidence" value="ECO:0007669"/>
    <property type="project" value="InterPro"/>
</dbReference>
<dbReference type="STRING" id="55758.MBFIL_11250"/>
<dbReference type="PATRIC" id="fig|55758.3.peg.1290"/>
<dbReference type="InterPro" id="IPR036563">
    <property type="entry name" value="MoaE_sf"/>
</dbReference>
<proteinExistence type="predicted"/>
<evidence type="ECO:0000313" key="1">
    <source>
        <dbReference type="EMBL" id="KZX12521.1"/>
    </source>
</evidence>
<keyword evidence="2" id="KW-1185">Reference proteome</keyword>
<dbReference type="Gene3D" id="3.90.1170.40">
    <property type="entry name" value="Molybdopterin biosynthesis MoaE subunit"/>
    <property type="match status" value="1"/>
</dbReference>
<gene>
    <name evidence="1" type="primary">moaE</name>
    <name evidence="1" type="ORF">MBFIL_11250</name>
</gene>
<protein>
    <submittedName>
        <fullName evidence="1">Molybdopterin synthase catalytic subunit</fullName>
        <ecNumber evidence="1">2.8.1.12</ecNumber>
    </submittedName>
</protein>
<accession>A0A166AVH7</accession>
<dbReference type="AlphaFoldDB" id="A0A166AVH7"/>
<keyword evidence="1" id="KW-0808">Transferase</keyword>
<organism evidence="1 2">
    <name type="scientific">Methanobrevibacter filiformis</name>
    <dbReference type="NCBI Taxonomy" id="55758"/>
    <lineage>
        <taxon>Archaea</taxon>
        <taxon>Methanobacteriati</taxon>
        <taxon>Methanobacteriota</taxon>
        <taxon>Methanomada group</taxon>
        <taxon>Methanobacteria</taxon>
        <taxon>Methanobacteriales</taxon>
        <taxon>Methanobacteriaceae</taxon>
        <taxon>Methanobrevibacter</taxon>
    </lineage>
</organism>
<dbReference type="OrthoDB" id="45235at2157"/>
<dbReference type="RefSeq" id="WP_066972410.1">
    <property type="nucleotide sequence ID" value="NZ_LWMT01000228.1"/>
</dbReference>
<name>A0A166AVH7_9EURY</name>
<evidence type="ECO:0000313" key="2">
    <source>
        <dbReference type="Proteomes" id="UP000077066"/>
    </source>
</evidence>
<dbReference type="Proteomes" id="UP000077066">
    <property type="component" value="Unassembled WGS sequence"/>
</dbReference>